<protein>
    <submittedName>
        <fullName evidence="1">Uncharacterized protein</fullName>
    </submittedName>
</protein>
<organism evidence="1 2">
    <name type="scientific">Araneus ventricosus</name>
    <name type="common">Orbweaver spider</name>
    <name type="synonym">Epeira ventricosa</name>
    <dbReference type="NCBI Taxonomy" id="182803"/>
    <lineage>
        <taxon>Eukaryota</taxon>
        <taxon>Metazoa</taxon>
        <taxon>Ecdysozoa</taxon>
        <taxon>Arthropoda</taxon>
        <taxon>Chelicerata</taxon>
        <taxon>Arachnida</taxon>
        <taxon>Araneae</taxon>
        <taxon>Araneomorphae</taxon>
        <taxon>Entelegynae</taxon>
        <taxon>Araneoidea</taxon>
        <taxon>Araneidae</taxon>
        <taxon>Araneus</taxon>
    </lineage>
</organism>
<evidence type="ECO:0000313" key="1">
    <source>
        <dbReference type="EMBL" id="GBO12311.1"/>
    </source>
</evidence>
<evidence type="ECO:0000313" key="2">
    <source>
        <dbReference type="Proteomes" id="UP000499080"/>
    </source>
</evidence>
<dbReference type="EMBL" id="BGPR01036892">
    <property type="protein sequence ID" value="GBO12311.1"/>
    <property type="molecule type" value="Genomic_DNA"/>
</dbReference>
<sequence length="70" mass="7875">MKHSQWKLRLATIDQHLPVDVDNSPKGPGCWFRKQSPTDAGSAIVSRSFINSLQCICERLRSLVHRSIAS</sequence>
<reference evidence="1 2" key="1">
    <citation type="journal article" date="2019" name="Sci. Rep.">
        <title>Orb-weaving spider Araneus ventricosus genome elucidates the spidroin gene catalogue.</title>
        <authorList>
            <person name="Kono N."/>
            <person name="Nakamura H."/>
            <person name="Ohtoshi R."/>
            <person name="Moran D.A.P."/>
            <person name="Shinohara A."/>
            <person name="Yoshida Y."/>
            <person name="Fujiwara M."/>
            <person name="Mori M."/>
            <person name="Tomita M."/>
            <person name="Arakawa K."/>
        </authorList>
    </citation>
    <scope>NUCLEOTIDE SEQUENCE [LARGE SCALE GENOMIC DNA]</scope>
</reference>
<accession>A0A4Y2UJK0</accession>
<proteinExistence type="predicted"/>
<gene>
    <name evidence="1" type="ORF">AVEN_257834_1</name>
</gene>
<keyword evidence="2" id="KW-1185">Reference proteome</keyword>
<dbReference type="AlphaFoldDB" id="A0A4Y2UJK0"/>
<dbReference type="Proteomes" id="UP000499080">
    <property type="component" value="Unassembled WGS sequence"/>
</dbReference>
<comment type="caution">
    <text evidence="1">The sequence shown here is derived from an EMBL/GenBank/DDBJ whole genome shotgun (WGS) entry which is preliminary data.</text>
</comment>
<name>A0A4Y2UJK0_ARAVE</name>